<reference evidence="2" key="2">
    <citation type="journal article" date="2010" name="Genome Res.">
        <title>Population genomic sequencing of Coccidioides fungi reveals recent hybridization and transposon control.</title>
        <authorList>
            <person name="Neafsey D.E."/>
            <person name="Barker B.M."/>
            <person name="Sharpton T.J."/>
            <person name="Stajich J.E."/>
            <person name="Park D.J."/>
            <person name="Whiston E."/>
            <person name="Hung C.-Y."/>
            <person name="McMahan C."/>
            <person name="White J."/>
            <person name="Sykes S."/>
            <person name="Heiman D."/>
            <person name="Young S."/>
            <person name="Zeng Q."/>
            <person name="Abouelleil A."/>
            <person name="Aftuck L."/>
            <person name="Bessette D."/>
            <person name="Brown A."/>
            <person name="FitzGerald M."/>
            <person name="Lui A."/>
            <person name="Macdonald J.P."/>
            <person name="Priest M."/>
            <person name="Orbach M.J."/>
            <person name="Galgiani J.N."/>
            <person name="Kirkland T.N."/>
            <person name="Cole G.T."/>
            <person name="Birren B.W."/>
            <person name="Henn M.R."/>
            <person name="Taylor J.W."/>
            <person name="Rounsley S.D."/>
        </authorList>
    </citation>
    <scope>GENOME REANNOTATION</scope>
    <source>
        <strain evidence="2">RS</strain>
    </source>
</reference>
<dbReference type="KEGG" id="cim:CIMG_12650"/>
<dbReference type="InParanoid" id="J3KLS2"/>
<proteinExistence type="predicted"/>
<dbReference type="AlphaFoldDB" id="J3KLS2"/>
<keyword evidence="2" id="KW-1185">Reference proteome</keyword>
<name>J3KLS2_COCIM</name>
<dbReference type="RefSeq" id="XP_001248859.2">
    <property type="nucleotide sequence ID" value="XM_001248858.2"/>
</dbReference>
<dbReference type="VEuPathDB" id="FungiDB:CIMG_12650"/>
<organism evidence="1 2">
    <name type="scientific">Coccidioides immitis (strain RS)</name>
    <name type="common">Valley fever fungus</name>
    <dbReference type="NCBI Taxonomy" id="246410"/>
    <lineage>
        <taxon>Eukaryota</taxon>
        <taxon>Fungi</taxon>
        <taxon>Dikarya</taxon>
        <taxon>Ascomycota</taxon>
        <taxon>Pezizomycotina</taxon>
        <taxon>Eurotiomycetes</taxon>
        <taxon>Eurotiomycetidae</taxon>
        <taxon>Onygenales</taxon>
        <taxon>Onygenaceae</taxon>
        <taxon>Coccidioides</taxon>
    </lineage>
</organism>
<dbReference type="GeneID" id="24164277"/>
<protein>
    <submittedName>
        <fullName evidence="1">Uncharacterized protein</fullName>
    </submittedName>
</protein>
<sequence>MAFFFLGFVSSKVKIDTHRAVPIKCHTNESASLAVKYSTLAFEELVTVGSSKPANFGNHRQGEVEVVSRPFGERFAQQRPILGAILCRGQWALSLVVFSALEQMRSSHRATFSKGELGLKKGQSGHV</sequence>
<evidence type="ECO:0000313" key="2">
    <source>
        <dbReference type="Proteomes" id="UP000001261"/>
    </source>
</evidence>
<accession>J3KLS2</accession>
<dbReference type="Proteomes" id="UP000001261">
    <property type="component" value="Unassembled WGS sequence"/>
</dbReference>
<gene>
    <name evidence="1" type="ORF">CIMG_12650</name>
</gene>
<reference evidence="2" key="1">
    <citation type="journal article" date="2009" name="Genome Res.">
        <title>Comparative genomic analyses of the human fungal pathogens Coccidioides and their relatives.</title>
        <authorList>
            <person name="Sharpton T.J."/>
            <person name="Stajich J.E."/>
            <person name="Rounsley S.D."/>
            <person name="Gardner M.J."/>
            <person name="Wortman J.R."/>
            <person name="Jordar V.S."/>
            <person name="Maiti R."/>
            <person name="Kodira C.D."/>
            <person name="Neafsey D.E."/>
            <person name="Zeng Q."/>
            <person name="Hung C.-Y."/>
            <person name="McMahan C."/>
            <person name="Muszewska A."/>
            <person name="Grynberg M."/>
            <person name="Mandel M.A."/>
            <person name="Kellner E.M."/>
            <person name="Barker B.M."/>
            <person name="Galgiani J.N."/>
            <person name="Orbach M.J."/>
            <person name="Kirkland T.N."/>
            <person name="Cole G.T."/>
            <person name="Henn M.R."/>
            <person name="Birren B.W."/>
            <person name="Taylor J.W."/>
        </authorList>
    </citation>
    <scope>NUCLEOTIDE SEQUENCE [LARGE SCALE GENOMIC DNA]</scope>
    <source>
        <strain evidence="2">RS</strain>
    </source>
</reference>
<evidence type="ECO:0000313" key="1">
    <source>
        <dbReference type="EMBL" id="EAS37276.3"/>
    </source>
</evidence>
<dbReference type="EMBL" id="GG704911">
    <property type="protein sequence ID" value="EAS37276.3"/>
    <property type="molecule type" value="Genomic_DNA"/>
</dbReference>